<keyword evidence="2" id="KW-1185">Reference proteome</keyword>
<dbReference type="EMBL" id="FSRO01000001">
    <property type="protein sequence ID" value="SIO08977.1"/>
    <property type="molecule type" value="Genomic_DNA"/>
</dbReference>
<name>A0A1N6GN91_9PROT</name>
<accession>A0A1N6GN91</accession>
<evidence type="ECO:0000313" key="1">
    <source>
        <dbReference type="EMBL" id="SIO08977.1"/>
    </source>
</evidence>
<dbReference type="RefSeq" id="WP_074202492.1">
    <property type="nucleotide sequence ID" value="NZ_FSRO01000001.1"/>
</dbReference>
<evidence type="ECO:0000313" key="2">
    <source>
        <dbReference type="Proteomes" id="UP000185062"/>
    </source>
</evidence>
<protein>
    <submittedName>
        <fullName evidence="1">Uncharacterized protein</fullName>
    </submittedName>
</protein>
<gene>
    <name evidence="1" type="ORF">SAMN02743940_0786</name>
</gene>
<dbReference type="AlphaFoldDB" id="A0A1N6GN91"/>
<reference evidence="1 2" key="1">
    <citation type="submission" date="2016-12" db="EMBL/GenBank/DDBJ databases">
        <authorList>
            <person name="Song W.-J."/>
            <person name="Kurnit D.M."/>
        </authorList>
    </citation>
    <scope>NUCLEOTIDE SEQUENCE [LARGE SCALE GENOMIC DNA]</scope>
    <source>
        <strain evidence="1 2">ATCC 49181</strain>
    </source>
</reference>
<proteinExistence type="predicted"/>
<sequence>MRKAEKESLNMDRNRKINKYIYLSLLVSLPLLTISFKSHAETYHGDFCWQILENEVPAWSYKLGVYEKEGGQYALYGTEDNGLGDITAAHGNAAVVGDNIKLIITGSGYTQEAGTWSETLNAMLSTSTLSGNWHVVGVLFDTSNTPQQYHSNGSIEPIACP</sequence>
<organism evidence="1 2">
    <name type="scientific">Nitrosomonas cryotolerans ATCC 49181</name>
    <dbReference type="NCBI Taxonomy" id="1131553"/>
    <lineage>
        <taxon>Bacteria</taxon>
        <taxon>Pseudomonadati</taxon>
        <taxon>Pseudomonadota</taxon>
        <taxon>Betaproteobacteria</taxon>
        <taxon>Nitrosomonadales</taxon>
        <taxon>Nitrosomonadaceae</taxon>
        <taxon>Nitrosomonas</taxon>
    </lineage>
</organism>
<dbReference type="Proteomes" id="UP000185062">
    <property type="component" value="Unassembled WGS sequence"/>
</dbReference>